<dbReference type="Gene3D" id="3.40.50.300">
    <property type="entry name" value="P-loop containing nucleotide triphosphate hydrolases"/>
    <property type="match status" value="1"/>
</dbReference>
<comment type="catalytic activity">
    <reaction evidence="7">
        <text>NAD(+) + H2O = ADP-D-ribose + nicotinamide + H(+)</text>
        <dbReference type="Rhea" id="RHEA:16301"/>
        <dbReference type="ChEBI" id="CHEBI:15377"/>
        <dbReference type="ChEBI" id="CHEBI:15378"/>
        <dbReference type="ChEBI" id="CHEBI:17154"/>
        <dbReference type="ChEBI" id="CHEBI:57540"/>
        <dbReference type="ChEBI" id="CHEBI:57967"/>
        <dbReference type="EC" id="3.2.2.6"/>
    </reaction>
    <physiologicalReaction direction="left-to-right" evidence="7">
        <dbReference type="Rhea" id="RHEA:16302"/>
    </physiologicalReaction>
</comment>
<dbReference type="FunFam" id="3.40.50.10140:FF:000007">
    <property type="entry name" value="Disease resistance protein (TIR-NBS-LRR class)"/>
    <property type="match status" value="1"/>
</dbReference>
<dbReference type="GO" id="GO:0006952">
    <property type="term" value="P:defense response"/>
    <property type="evidence" value="ECO:0007669"/>
    <property type="project" value="InterPro"/>
</dbReference>
<dbReference type="PROSITE" id="PS50104">
    <property type="entry name" value="TIR"/>
    <property type="match status" value="1"/>
</dbReference>
<dbReference type="SUPFAM" id="SSF52540">
    <property type="entry name" value="P-loop containing nucleoside triphosphate hydrolases"/>
    <property type="match status" value="1"/>
</dbReference>
<evidence type="ECO:0000256" key="4">
    <source>
        <dbReference type="ARBA" id="ARBA00023027"/>
    </source>
</evidence>
<keyword evidence="3" id="KW-0433">Leucine-rich repeat</keyword>
<protein>
    <recommendedName>
        <fullName evidence="2">ADP-ribosyl cyclase/cyclic ADP-ribose hydrolase</fullName>
        <ecNumber evidence="2">3.2.2.6</ecNumber>
    </recommendedName>
</protein>
<dbReference type="InterPro" id="IPR027417">
    <property type="entry name" value="P-loop_NTPase"/>
</dbReference>
<evidence type="ECO:0000256" key="3">
    <source>
        <dbReference type="ARBA" id="ARBA00022614"/>
    </source>
</evidence>
<evidence type="ECO:0000313" key="10">
    <source>
        <dbReference type="Proteomes" id="UP000222542"/>
    </source>
</evidence>
<dbReference type="InterPro" id="IPR044974">
    <property type="entry name" value="Disease_R_plants"/>
</dbReference>
<name>A0A2G2YVN4_CAPAN</name>
<feature type="domain" description="TIR" evidence="8">
    <location>
        <begin position="15"/>
        <end position="179"/>
    </location>
</feature>
<dbReference type="InterPro" id="IPR035897">
    <property type="entry name" value="Toll_tir_struct_dom_sf"/>
</dbReference>
<keyword evidence="10" id="KW-1185">Reference proteome</keyword>
<reference evidence="9 10" key="1">
    <citation type="journal article" date="2014" name="Nat. Genet.">
        <title>Genome sequence of the hot pepper provides insights into the evolution of pungency in Capsicum species.</title>
        <authorList>
            <person name="Kim S."/>
            <person name="Park M."/>
            <person name="Yeom S.I."/>
            <person name="Kim Y.M."/>
            <person name="Lee J.M."/>
            <person name="Lee H.A."/>
            <person name="Seo E."/>
            <person name="Choi J."/>
            <person name="Cheong K."/>
            <person name="Kim K.T."/>
            <person name="Jung K."/>
            <person name="Lee G.W."/>
            <person name="Oh S.K."/>
            <person name="Bae C."/>
            <person name="Kim S.B."/>
            <person name="Lee H.Y."/>
            <person name="Kim S.Y."/>
            <person name="Kim M.S."/>
            <person name="Kang B.C."/>
            <person name="Jo Y.D."/>
            <person name="Yang H.B."/>
            <person name="Jeong H.J."/>
            <person name="Kang W.H."/>
            <person name="Kwon J.K."/>
            <person name="Shin C."/>
            <person name="Lim J.Y."/>
            <person name="Park J.H."/>
            <person name="Huh J.H."/>
            <person name="Kim J.S."/>
            <person name="Kim B.D."/>
            <person name="Cohen O."/>
            <person name="Paran I."/>
            <person name="Suh M.C."/>
            <person name="Lee S.B."/>
            <person name="Kim Y.K."/>
            <person name="Shin Y."/>
            <person name="Noh S.J."/>
            <person name="Park J."/>
            <person name="Seo Y.S."/>
            <person name="Kwon S.Y."/>
            <person name="Kim H.A."/>
            <person name="Park J.M."/>
            <person name="Kim H.J."/>
            <person name="Choi S.B."/>
            <person name="Bosland P.W."/>
            <person name="Reeves G."/>
            <person name="Jo S.H."/>
            <person name="Lee B.W."/>
            <person name="Cho H.T."/>
            <person name="Choi H.S."/>
            <person name="Lee M.S."/>
            <person name="Yu Y."/>
            <person name="Do Choi Y."/>
            <person name="Park B.S."/>
            <person name="van Deynze A."/>
            <person name="Ashrafi H."/>
            <person name="Hill T."/>
            <person name="Kim W.T."/>
            <person name="Pai H.S."/>
            <person name="Ahn H.K."/>
            <person name="Yeam I."/>
            <person name="Giovannoni J.J."/>
            <person name="Rose J.K."/>
            <person name="Sorensen I."/>
            <person name="Lee S.J."/>
            <person name="Kim R.W."/>
            <person name="Choi I.Y."/>
            <person name="Choi B.S."/>
            <person name="Lim J.S."/>
            <person name="Lee Y.H."/>
            <person name="Choi D."/>
        </authorList>
    </citation>
    <scope>NUCLEOTIDE SEQUENCE [LARGE SCALE GENOMIC DNA]</scope>
    <source>
        <strain evidence="10">cv. CM334</strain>
    </source>
</reference>
<dbReference type="SUPFAM" id="SSF52200">
    <property type="entry name" value="Toll/Interleukin receptor TIR domain"/>
    <property type="match status" value="1"/>
</dbReference>
<keyword evidence="6" id="KW-0472">Membrane</keyword>
<evidence type="ECO:0000256" key="7">
    <source>
        <dbReference type="ARBA" id="ARBA00047304"/>
    </source>
</evidence>
<evidence type="ECO:0000256" key="2">
    <source>
        <dbReference type="ARBA" id="ARBA00011982"/>
    </source>
</evidence>
<dbReference type="Pfam" id="PF00931">
    <property type="entry name" value="NB-ARC"/>
    <property type="match status" value="1"/>
</dbReference>
<dbReference type="InterPro" id="IPR000157">
    <property type="entry name" value="TIR_dom"/>
</dbReference>
<sequence>MSSTSYSPLSPSEQWDYDVFLSFRGEDTRKTFVGHLYSKLTGSGINTFKDDETLERGESISPQLVRAIKRSRFSIIIFSKNYASSKWCLDELVTIMEHRNKLEPAVLPIFYDISPSDVRSQRSSFAEAFSRYEEDLNIDAKKVHNWRKALNEAANLVGHDMHDESQCVEHIVKEIGNKLCQKSTISDTLIGAESQIQAVSSLLMMGSENVRFVGILGMGGIGKTTIARAILHRFSRQFEGACFVEDIKENQAKQGLLSLQKTMLTKVLTIESVNLADEYSGIDMIRERLHFRKVLVVLDDVDHQDQLDGLAGDHDWFGKGSRIIITARDKHLLLDCDDTYKVRLLATAEATRLFCWHAFRKTYPINGFKYFSDQVVQYAGGLPLALKVLGSFLRGRNMKQWWSALEALADIPSEEIISKLKISYDGLGNSVKQVFLDLACSFITSDARLLKKLFT</sequence>
<dbReference type="AlphaFoldDB" id="A0A2G2YVN4"/>
<dbReference type="PANTHER" id="PTHR11017">
    <property type="entry name" value="LEUCINE-RICH REPEAT-CONTAINING PROTEIN"/>
    <property type="match status" value="1"/>
</dbReference>
<dbReference type="Gene3D" id="3.40.50.10140">
    <property type="entry name" value="Toll/interleukin-1 receptor homology (TIR) domain"/>
    <property type="match status" value="1"/>
</dbReference>
<proteinExistence type="predicted"/>
<dbReference type="Gramene" id="PHT73764">
    <property type="protein sequence ID" value="PHT73764"/>
    <property type="gene ID" value="T459_24549"/>
</dbReference>
<organism evidence="9 10">
    <name type="scientific">Capsicum annuum</name>
    <name type="common">Capsicum pepper</name>
    <dbReference type="NCBI Taxonomy" id="4072"/>
    <lineage>
        <taxon>Eukaryota</taxon>
        <taxon>Viridiplantae</taxon>
        <taxon>Streptophyta</taxon>
        <taxon>Embryophyta</taxon>
        <taxon>Tracheophyta</taxon>
        <taxon>Spermatophyta</taxon>
        <taxon>Magnoliopsida</taxon>
        <taxon>eudicotyledons</taxon>
        <taxon>Gunneridae</taxon>
        <taxon>Pentapetalae</taxon>
        <taxon>asterids</taxon>
        <taxon>lamiids</taxon>
        <taxon>Solanales</taxon>
        <taxon>Solanaceae</taxon>
        <taxon>Solanoideae</taxon>
        <taxon>Capsiceae</taxon>
        <taxon>Capsicum</taxon>
    </lineage>
</organism>
<dbReference type="PANTHER" id="PTHR11017:SF567">
    <property type="entry name" value="ADP-RIBOSYL CYCLASE_CYCLIC ADP-RIBOSE HYDROLASE"/>
    <property type="match status" value="1"/>
</dbReference>
<dbReference type="GO" id="GO:0016020">
    <property type="term" value="C:membrane"/>
    <property type="evidence" value="ECO:0007669"/>
    <property type="project" value="UniProtKB-SubCell"/>
</dbReference>
<dbReference type="Proteomes" id="UP000222542">
    <property type="component" value="Unassembled WGS sequence"/>
</dbReference>
<keyword evidence="4" id="KW-0520">NAD</keyword>
<dbReference type="GO" id="GO:0005524">
    <property type="term" value="F:ATP binding"/>
    <property type="evidence" value="ECO:0007669"/>
    <property type="project" value="UniProtKB-KW"/>
</dbReference>
<comment type="subcellular location">
    <subcellularLocation>
        <location evidence="1">Membrane</location>
        <topology evidence="1">Peripheral membrane protein</topology>
    </subcellularLocation>
</comment>
<dbReference type="Pfam" id="PF01582">
    <property type="entry name" value="TIR"/>
    <property type="match status" value="1"/>
</dbReference>
<dbReference type="GO" id="GO:0043531">
    <property type="term" value="F:ADP binding"/>
    <property type="evidence" value="ECO:0007669"/>
    <property type="project" value="InterPro"/>
</dbReference>
<dbReference type="PRINTS" id="PR00364">
    <property type="entry name" value="DISEASERSIST"/>
</dbReference>
<comment type="caution">
    <text evidence="9">The sequence shown here is derived from an EMBL/GenBank/DDBJ whole genome shotgun (WGS) entry which is preliminary data.</text>
</comment>
<evidence type="ECO:0000256" key="5">
    <source>
        <dbReference type="ARBA" id="ARBA00023054"/>
    </source>
</evidence>
<gene>
    <name evidence="9" type="ORF">T459_24549</name>
</gene>
<dbReference type="GO" id="GO:0007165">
    <property type="term" value="P:signal transduction"/>
    <property type="evidence" value="ECO:0007669"/>
    <property type="project" value="InterPro"/>
</dbReference>
<keyword evidence="5" id="KW-0175">Coiled coil</keyword>
<reference evidence="9 10" key="2">
    <citation type="journal article" date="2017" name="Genome Biol.">
        <title>New reference genome sequences of hot pepper reveal the massive evolution of plant disease-resistance genes by retroduplication.</title>
        <authorList>
            <person name="Kim S."/>
            <person name="Park J."/>
            <person name="Yeom S.I."/>
            <person name="Kim Y.M."/>
            <person name="Seo E."/>
            <person name="Kim K.T."/>
            <person name="Kim M.S."/>
            <person name="Lee J.M."/>
            <person name="Cheong K."/>
            <person name="Shin H.S."/>
            <person name="Kim S.B."/>
            <person name="Han K."/>
            <person name="Lee J."/>
            <person name="Park M."/>
            <person name="Lee H.A."/>
            <person name="Lee H.Y."/>
            <person name="Lee Y."/>
            <person name="Oh S."/>
            <person name="Lee J.H."/>
            <person name="Choi E."/>
            <person name="Choi E."/>
            <person name="Lee S.E."/>
            <person name="Jeon J."/>
            <person name="Kim H."/>
            <person name="Choi G."/>
            <person name="Song H."/>
            <person name="Lee J."/>
            <person name="Lee S.C."/>
            <person name="Kwon J.K."/>
            <person name="Lee H.Y."/>
            <person name="Koo N."/>
            <person name="Hong Y."/>
            <person name="Kim R.W."/>
            <person name="Kang W.H."/>
            <person name="Huh J.H."/>
            <person name="Kang B.C."/>
            <person name="Yang T.J."/>
            <person name="Lee Y.H."/>
            <person name="Bennetzen J.L."/>
            <person name="Choi D."/>
        </authorList>
    </citation>
    <scope>NUCLEOTIDE SEQUENCE [LARGE SCALE GENOMIC DNA]</scope>
    <source>
        <strain evidence="10">cv. CM334</strain>
    </source>
</reference>
<dbReference type="InterPro" id="IPR002182">
    <property type="entry name" value="NB-ARC"/>
</dbReference>
<dbReference type="OMA" id="KHLWEGT"/>
<evidence type="ECO:0000313" key="9">
    <source>
        <dbReference type="EMBL" id="PHT73764.1"/>
    </source>
</evidence>
<dbReference type="SMART" id="SM00255">
    <property type="entry name" value="TIR"/>
    <property type="match status" value="1"/>
</dbReference>
<evidence type="ECO:0000259" key="8">
    <source>
        <dbReference type="PROSITE" id="PS50104"/>
    </source>
</evidence>
<dbReference type="EC" id="3.2.2.6" evidence="2"/>
<dbReference type="InterPro" id="IPR042197">
    <property type="entry name" value="Apaf_helical"/>
</dbReference>
<dbReference type="GO" id="GO:0061809">
    <property type="term" value="F:NAD+ nucleosidase activity, cyclic ADP-ribose generating"/>
    <property type="evidence" value="ECO:0007669"/>
    <property type="project" value="UniProtKB-EC"/>
</dbReference>
<dbReference type="Gene3D" id="1.10.8.430">
    <property type="entry name" value="Helical domain of apoptotic protease-activating factors"/>
    <property type="match status" value="1"/>
</dbReference>
<evidence type="ECO:0000256" key="6">
    <source>
        <dbReference type="ARBA" id="ARBA00023136"/>
    </source>
</evidence>
<evidence type="ECO:0000256" key="1">
    <source>
        <dbReference type="ARBA" id="ARBA00004170"/>
    </source>
</evidence>
<dbReference type="EMBL" id="AYRZ02000009">
    <property type="protein sequence ID" value="PHT73764.1"/>
    <property type="molecule type" value="Genomic_DNA"/>
</dbReference>
<dbReference type="FunFam" id="1.10.8.430:FF:000002">
    <property type="entry name" value="Disease resistance protein (TIR-NBS-LRR class)"/>
    <property type="match status" value="1"/>
</dbReference>
<accession>A0A2G2YVN4</accession>